<keyword evidence="2" id="KW-0812">Transmembrane</keyword>
<name>A0A327WS69_LARAB</name>
<comment type="subcellular location">
    <subcellularLocation>
        <location evidence="1">Endomembrane system</location>
        <topology evidence="1">Multi-pass membrane protein</topology>
    </subcellularLocation>
</comment>
<organism evidence="6 7">
    <name type="scientific">Larkinella arboricola</name>
    <dbReference type="NCBI Taxonomy" id="643671"/>
    <lineage>
        <taxon>Bacteria</taxon>
        <taxon>Pseudomonadati</taxon>
        <taxon>Bacteroidota</taxon>
        <taxon>Cytophagia</taxon>
        <taxon>Cytophagales</taxon>
        <taxon>Spirosomataceae</taxon>
        <taxon>Larkinella</taxon>
    </lineage>
</organism>
<evidence type="ECO:0000313" key="7">
    <source>
        <dbReference type="Proteomes" id="UP000248790"/>
    </source>
</evidence>
<proteinExistence type="predicted"/>
<dbReference type="GO" id="GO:0012505">
    <property type="term" value="C:endomembrane system"/>
    <property type="evidence" value="ECO:0007669"/>
    <property type="project" value="UniProtKB-SubCell"/>
</dbReference>
<dbReference type="EMBL" id="QLMC01000005">
    <property type="protein sequence ID" value="RAJ94152.1"/>
    <property type="molecule type" value="Genomic_DNA"/>
</dbReference>
<protein>
    <submittedName>
        <fullName evidence="6">Uncharacterized membrane protein YkvA (DUF1232 family)</fullName>
    </submittedName>
</protein>
<evidence type="ECO:0000256" key="4">
    <source>
        <dbReference type="ARBA" id="ARBA00023136"/>
    </source>
</evidence>
<dbReference type="InterPro" id="IPR010652">
    <property type="entry name" value="DUF1232"/>
</dbReference>
<evidence type="ECO:0000256" key="1">
    <source>
        <dbReference type="ARBA" id="ARBA00004127"/>
    </source>
</evidence>
<keyword evidence="7" id="KW-1185">Reference proteome</keyword>
<evidence type="ECO:0000259" key="5">
    <source>
        <dbReference type="Pfam" id="PF06803"/>
    </source>
</evidence>
<gene>
    <name evidence="6" type="ORF">LX87_04036</name>
</gene>
<sequence length="144" mass="16138">MANRRLLTAILSSIFFRRSTQKASRYARSGKSLLELLQRVADKTRVLGVGASYSAAKDHINIVVRMIRAYAKGEYRAISGKTLLRMVAVLVYFVSPLDFIPDVLPVLGLTDDIALLLWLVSSVADDIDRFKEWERNHASSIKIG</sequence>
<feature type="domain" description="DUF1232" evidence="5">
    <location>
        <begin position="83"/>
        <end position="118"/>
    </location>
</feature>
<dbReference type="AlphaFoldDB" id="A0A327WS69"/>
<keyword evidence="4" id="KW-0472">Membrane</keyword>
<accession>A0A327WS69</accession>
<evidence type="ECO:0000256" key="3">
    <source>
        <dbReference type="ARBA" id="ARBA00022989"/>
    </source>
</evidence>
<comment type="caution">
    <text evidence="6">The sequence shown here is derived from an EMBL/GenBank/DDBJ whole genome shotgun (WGS) entry which is preliminary data.</text>
</comment>
<dbReference type="RefSeq" id="WP_111630067.1">
    <property type="nucleotide sequence ID" value="NZ_QLMC01000005.1"/>
</dbReference>
<dbReference type="Pfam" id="PF06803">
    <property type="entry name" value="DUF1232"/>
    <property type="match status" value="1"/>
</dbReference>
<keyword evidence="3" id="KW-1133">Transmembrane helix</keyword>
<dbReference type="Proteomes" id="UP000248790">
    <property type="component" value="Unassembled WGS sequence"/>
</dbReference>
<reference evidence="6 7" key="1">
    <citation type="submission" date="2018-06" db="EMBL/GenBank/DDBJ databases">
        <title>Genomic Encyclopedia of Archaeal and Bacterial Type Strains, Phase II (KMG-II): from individual species to whole genera.</title>
        <authorList>
            <person name="Goeker M."/>
        </authorList>
    </citation>
    <scope>NUCLEOTIDE SEQUENCE [LARGE SCALE GENOMIC DNA]</scope>
    <source>
        <strain evidence="6 7">DSM 21851</strain>
    </source>
</reference>
<dbReference type="OrthoDB" id="9800034at2"/>
<evidence type="ECO:0000313" key="6">
    <source>
        <dbReference type="EMBL" id="RAJ94152.1"/>
    </source>
</evidence>
<evidence type="ECO:0000256" key="2">
    <source>
        <dbReference type="ARBA" id="ARBA00022692"/>
    </source>
</evidence>